<keyword evidence="2" id="KW-1185">Reference proteome</keyword>
<reference evidence="1 2" key="1">
    <citation type="submission" date="2016-03" db="EMBL/GenBank/DDBJ databases">
        <title>Niastella vici sp. nov., isolated from farmland soil.</title>
        <authorList>
            <person name="Chen L."/>
            <person name="Wang D."/>
            <person name="Yang S."/>
            <person name="Wang G."/>
        </authorList>
    </citation>
    <scope>NUCLEOTIDE SEQUENCE [LARGE SCALE GENOMIC DNA]</scope>
    <source>
        <strain evidence="1 2">DJ57</strain>
    </source>
</reference>
<proteinExistence type="predicted"/>
<dbReference type="Proteomes" id="UP000192796">
    <property type="component" value="Unassembled WGS sequence"/>
</dbReference>
<name>A0A1V9G0Y8_9BACT</name>
<sequence>MKTFLAEIIPQIQRFSARLDNLTLLMNQHWVLIDNIEHKKTVYIFRTNNQLLIANDGQVENAKWEYLGNNSLLIGNINGTYLFKHGFFDKNLLALKIDSRDEYAIFINENKYNGDLNSFEKVLDFIRTSYLKEKLSSLHTTTISQTKIYSSNKGELEIEQIGVNEFPSPGDKVFMNNRPAINGKYKLGFMWYIKVVNGEIEDISHI</sequence>
<evidence type="ECO:0000313" key="2">
    <source>
        <dbReference type="Proteomes" id="UP000192796"/>
    </source>
</evidence>
<comment type="caution">
    <text evidence="1">The sequence shown here is derived from an EMBL/GenBank/DDBJ whole genome shotgun (WGS) entry which is preliminary data.</text>
</comment>
<dbReference type="AlphaFoldDB" id="A0A1V9G0Y8"/>
<dbReference type="EMBL" id="LVYD01000042">
    <property type="protein sequence ID" value="OQP64237.1"/>
    <property type="molecule type" value="Genomic_DNA"/>
</dbReference>
<dbReference type="OrthoDB" id="1424919at2"/>
<dbReference type="STRING" id="1703345.A3860_19870"/>
<accession>A0A1V9G0Y8</accession>
<protein>
    <submittedName>
        <fullName evidence="1">Uncharacterized protein</fullName>
    </submittedName>
</protein>
<evidence type="ECO:0000313" key="1">
    <source>
        <dbReference type="EMBL" id="OQP64237.1"/>
    </source>
</evidence>
<organism evidence="1 2">
    <name type="scientific">Niastella vici</name>
    <dbReference type="NCBI Taxonomy" id="1703345"/>
    <lineage>
        <taxon>Bacteria</taxon>
        <taxon>Pseudomonadati</taxon>
        <taxon>Bacteroidota</taxon>
        <taxon>Chitinophagia</taxon>
        <taxon>Chitinophagales</taxon>
        <taxon>Chitinophagaceae</taxon>
        <taxon>Niastella</taxon>
    </lineage>
</organism>
<dbReference type="RefSeq" id="WP_081146852.1">
    <property type="nucleotide sequence ID" value="NZ_LVYD01000042.1"/>
</dbReference>
<gene>
    <name evidence="1" type="ORF">A3860_19870</name>
</gene>